<evidence type="ECO:0000313" key="1">
    <source>
        <dbReference type="EMBL" id="KAJ8125785.1"/>
    </source>
</evidence>
<comment type="caution">
    <text evidence="1">The sequence shown here is derived from an EMBL/GenBank/DDBJ whole genome shotgun (WGS) entry which is preliminary data.</text>
</comment>
<keyword evidence="2" id="KW-1185">Reference proteome</keyword>
<accession>A0ACC2JED3</accession>
<organism evidence="1 2">
    <name type="scientific">Lasiodiplodia mahajangana</name>
    <dbReference type="NCBI Taxonomy" id="1108764"/>
    <lineage>
        <taxon>Eukaryota</taxon>
        <taxon>Fungi</taxon>
        <taxon>Dikarya</taxon>
        <taxon>Ascomycota</taxon>
        <taxon>Pezizomycotina</taxon>
        <taxon>Dothideomycetes</taxon>
        <taxon>Dothideomycetes incertae sedis</taxon>
        <taxon>Botryosphaeriales</taxon>
        <taxon>Botryosphaeriaceae</taxon>
        <taxon>Lasiodiplodia</taxon>
    </lineage>
</organism>
<gene>
    <name evidence="1" type="ORF">O1611_g7855</name>
</gene>
<reference evidence="1" key="1">
    <citation type="submission" date="2022-12" db="EMBL/GenBank/DDBJ databases">
        <title>Genome Sequence of Lasiodiplodia mahajangana.</title>
        <authorList>
            <person name="Buettner E."/>
        </authorList>
    </citation>
    <scope>NUCLEOTIDE SEQUENCE</scope>
    <source>
        <strain evidence="1">VT137</strain>
    </source>
</reference>
<evidence type="ECO:0000313" key="2">
    <source>
        <dbReference type="Proteomes" id="UP001153332"/>
    </source>
</evidence>
<dbReference type="Proteomes" id="UP001153332">
    <property type="component" value="Unassembled WGS sequence"/>
</dbReference>
<proteinExistence type="predicted"/>
<dbReference type="EMBL" id="JAPUUL010002178">
    <property type="protein sequence ID" value="KAJ8125785.1"/>
    <property type="molecule type" value="Genomic_DNA"/>
</dbReference>
<name>A0ACC2JED3_9PEZI</name>
<protein>
    <submittedName>
        <fullName evidence="1">Uncharacterized protein</fullName>
    </submittedName>
</protein>
<sequence>MVRRVHTAVMPARDLRDVMSTIRPSDFPADGVDRWVTSNTSLKKLPYVNPPNLFSSAQVKASLLVKDPNVYSLPNRARKQYPNSPYRMTTEFGEVVMLQSEGFDEIRNNSSLSFLGTITQERIVEIPGFEPLAALGTDGKLVQIIARKQLTKLLAQVTAPLSEEAALAVSINMGESPEWREIMLLPAMVDLVARLSSRVFLGEELARNEAWLQITKGYTVDAFDTINILTKYPTNLRPYISWLVPECKRVRDYYTRAKALIDPVMKKREDMRRVASAAGEPAPVFIDALEWIVQEAKALNSGYDAATFQLILSAVAINTTADLLHSVIVNLIQHPEAMQAVRDEIVQVLSTEGWKKTSLYNMKVLDSVIKETQRVRPFFLGQWKIPESRMIVV</sequence>